<accession>A0A0G0WLY0</accession>
<dbReference type="AlphaFoldDB" id="A0A0G0WLY0"/>
<evidence type="ECO:0000313" key="2">
    <source>
        <dbReference type="EMBL" id="KKS13800.1"/>
    </source>
</evidence>
<dbReference type="InterPro" id="IPR043718">
    <property type="entry name" value="DUF5659"/>
</dbReference>
<dbReference type="EMBL" id="LCBN01000016">
    <property type="protein sequence ID" value="KKS13800.1"/>
    <property type="molecule type" value="Genomic_DNA"/>
</dbReference>
<evidence type="ECO:0000259" key="1">
    <source>
        <dbReference type="Pfam" id="PF18903"/>
    </source>
</evidence>
<name>A0A0G0WLY0_9BACT</name>
<reference evidence="2 3" key="1">
    <citation type="journal article" date="2015" name="Nature">
        <title>rRNA introns, odd ribosomes, and small enigmatic genomes across a large radiation of phyla.</title>
        <authorList>
            <person name="Brown C.T."/>
            <person name="Hug L.A."/>
            <person name="Thomas B.C."/>
            <person name="Sharon I."/>
            <person name="Castelle C.J."/>
            <person name="Singh A."/>
            <person name="Wilkins M.J."/>
            <person name="Williams K.H."/>
            <person name="Banfield J.F."/>
        </authorList>
    </citation>
    <scope>NUCLEOTIDE SEQUENCE [LARGE SCALE GENOMIC DNA]</scope>
</reference>
<feature type="domain" description="DUF5659" evidence="1">
    <location>
        <begin position="8"/>
        <end position="76"/>
    </location>
</feature>
<protein>
    <recommendedName>
        <fullName evidence="1">DUF5659 domain-containing protein</fullName>
    </recommendedName>
</protein>
<dbReference type="Pfam" id="PF18903">
    <property type="entry name" value="DUF5659"/>
    <property type="match status" value="1"/>
</dbReference>
<evidence type="ECO:0000313" key="3">
    <source>
        <dbReference type="Proteomes" id="UP000034753"/>
    </source>
</evidence>
<dbReference type="Proteomes" id="UP000034753">
    <property type="component" value="Unassembled WGS sequence"/>
</dbReference>
<organism evidence="2 3">
    <name type="scientific">Candidatus Daviesbacteria bacterium GW2011_GWB1_41_5</name>
    <dbReference type="NCBI Taxonomy" id="1618429"/>
    <lineage>
        <taxon>Bacteria</taxon>
        <taxon>Candidatus Daviesiibacteriota</taxon>
    </lineage>
</organism>
<sequence>MSYEKILETDDIKLAAYLRARHVCLHSIDFLNPSGVLYRFIDHTEINDCLEDYEKDRRAVTPKEISKEIRSLKERIKFELHDYGY</sequence>
<proteinExistence type="predicted"/>
<comment type="caution">
    <text evidence="2">The sequence shown here is derived from an EMBL/GenBank/DDBJ whole genome shotgun (WGS) entry which is preliminary data.</text>
</comment>
<gene>
    <name evidence="2" type="ORF">UU67_C0016G0013</name>
</gene>